<organism evidence="1 2">
    <name type="scientific">Aspergillus leporis</name>
    <dbReference type="NCBI Taxonomy" id="41062"/>
    <lineage>
        <taxon>Eukaryota</taxon>
        <taxon>Fungi</taxon>
        <taxon>Dikarya</taxon>
        <taxon>Ascomycota</taxon>
        <taxon>Pezizomycotina</taxon>
        <taxon>Eurotiomycetes</taxon>
        <taxon>Eurotiomycetidae</taxon>
        <taxon>Eurotiales</taxon>
        <taxon>Aspergillaceae</taxon>
        <taxon>Aspergillus</taxon>
        <taxon>Aspergillus subgen. Circumdati</taxon>
    </lineage>
</organism>
<evidence type="ECO:0000313" key="1">
    <source>
        <dbReference type="EMBL" id="KAB8073198.1"/>
    </source>
</evidence>
<dbReference type="OrthoDB" id="6431331at2759"/>
<proteinExistence type="predicted"/>
<accession>A0A5N5WXB7</accession>
<keyword evidence="2" id="KW-1185">Reference proteome</keyword>
<dbReference type="InterPro" id="IPR029058">
    <property type="entry name" value="AB_hydrolase_fold"/>
</dbReference>
<sequence>MKKGFYFNRQTEKACNSVWNPSKRWSIFTHHIISLRDGFKFHYICNDASHDPSKPAQPLVIFIHIKSATIIVVDLPGHGASDCPKEYTATDILGLLAEFILTVRKQHGHTGPKRKKTVIVAQGCGCILAMRLAAEAPELADRFILSNGPVALYPRPSGADMILIWTNSKPLARHDPIKHQTHTETHTHPPKTTSAFPNILAPIILEANKDLFPILKQAWMIGYVFAFQLPMPLPIYLGTTRHSASLKCMAGSLGPSRAEYQTQTEQGATYPISIRSSSDFQNMVQYYRGEFDQAPWHKSSNLIADLESVSHKSTQRIECCGHGRRPKHALQTKATIIWGMEDMFLDPDLSLGEISDYLVAGSQWAVRGEEEGIEDVVRGSYPEVIVERT</sequence>
<reference evidence="1 2" key="1">
    <citation type="submission" date="2019-04" db="EMBL/GenBank/DDBJ databases">
        <title>Friends and foes A comparative genomics study of 23 Aspergillus species from section Flavi.</title>
        <authorList>
            <consortium name="DOE Joint Genome Institute"/>
            <person name="Kjaerbolling I."/>
            <person name="Vesth T."/>
            <person name="Frisvad J.C."/>
            <person name="Nybo J.L."/>
            <person name="Theobald S."/>
            <person name="Kildgaard S."/>
            <person name="Isbrandt T."/>
            <person name="Kuo A."/>
            <person name="Sato A."/>
            <person name="Lyhne E.K."/>
            <person name="Kogle M.E."/>
            <person name="Wiebenga A."/>
            <person name="Kun R.S."/>
            <person name="Lubbers R.J."/>
            <person name="Makela M.R."/>
            <person name="Barry K."/>
            <person name="Chovatia M."/>
            <person name="Clum A."/>
            <person name="Daum C."/>
            <person name="Haridas S."/>
            <person name="He G."/>
            <person name="LaButti K."/>
            <person name="Lipzen A."/>
            <person name="Mondo S."/>
            <person name="Riley R."/>
            <person name="Salamov A."/>
            <person name="Simmons B.A."/>
            <person name="Magnuson J.K."/>
            <person name="Henrissat B."/>
            <person name="Mortensen U.H."/>
            <person name="Larsen T.O."/>
            <person name="Devries R.P."/>
            <person name="Grigoriev I.V."/>
            <person name="Machida M."/>
            <person name="Baker S.E."/>
            <person name="Andersen M.R."/>
        </authorList>
    </citation>
    <scope>NUCLEOTIDE SEQUENCE [LARGE SCALE GENOMIC DNA]</scope>
    <source>
        <strain evidence="1 2">CBS 151.66</strain>
    </source>
</reference>
<dbReference type="Proteomes" id="UP000326565">
    <property type="component" value="Unassembled WGS sequence"/>
</dbReference>
<protein>
    <submittedName>
        <fullName evidence="1">Uncharacterized protein</fullName>
    </submittedName>
</protein>
<evidence type="ECO:0000313" key="2">
    <source>
        <dbReference type="Proteomes" id="UP000326565"/>
    </source>
</evidence>
<dbReference type="SUPFAM" id="SSF53474">
    <property type="entry name" value="alpha/beta-Hydrolases"/>
    <property type="match status" value="1"/>
</dbReference>
<dbReference type="EMBL" id="ML732231">
    <property type="protein sequence ID" value="KAB8073198.1"/>
    <property type="molecule type" value="Genomic_DNA"/>
</dbReference>
<dbReference type="Gene3D" id="3.40.50.1820">
    <property type="entry name" value="alpha/beta hydrolase"/>
    <property type="match status" value="1"/>
</dbReference>
<dbReference type="AlphaFoldDB" id="A0A5N5WXB7"/>
<gene>
    <name evidence="1" type="ORF">BDV29DRAFT_201935</name>
</gene>
<name>A0A5N5WXB7_9EURO</name>